<evidence type="ECO:0000256" key="1">
    <source>
        <dbReference type="SAM" id="SignalP"/>
    </source>
</evidence>
<protein>
    <recommendedName>
        <fullName evidence="2">DUF6532 domain-containing protein</fullName>
    </recommendedName>
</protein>
<evidence type="ECO:0000313" key="4">
    <source>
        <dbReference type="Proteomes" id="UP000305948"/>
    </source>
</evidence>
<dbReference type="OrthoDB" id="3225557at2759"/>
<dbReference type="Proteomes" id="UP000305948">
    <property type="component" value="Unassembled WGS sequence"/>
</dbReference>
<dbReference type="STRING" id="5364.A0A5C3MYI0"/>
<proteinExistence type="predicted"/>
<evidence type="ECO:0000313" key="3">
    <source>
        <dbReference type="EMBL" id="TFK50250.1"/>
    </source>
</evidence>
<evidence type="ECO:0000259" key="2">
    <source>
        <dbReference type="Pfam" id="PF20149"/>
    </source>
</evidence>
<feature type="chain" id="PRO_5022666981" description="DUF6532 domain-containing protein" evidence="1">
    <location>
        <begin position="17"/>
        <end position="155"/>
    </location>
</feature>
<feature type="signal peptide" evidence="1">
    <location>
        <begin position="1"/>
        <end position="16"/>
    </location>
</feature>
<accession>A0A5C3MYI0</accession>
<name>A0A5C3MYI0_9AGAM</name>
<dbReference type="AlphaFoldDB" id="A0A5C3MYI0"/>
<sequence>MASLFLAAGLRLGLQAYLHMREAGRWSSQTPEIYFPRDSGALYFSGSGALGIQHVDRFASSLATDPDAEVPISMVALVATAIHNSLMEWHRHTLTPGVLRTQLWGCILEKIKSNKPVFFHRMMSDLYRDARAATAGSIQKTARSRSWTFRHTTER</sequence>
<organism evidence="3 4">
    <name type="scientific">Heliocybe sulcata</name>
    <dbReference type="NCBI Taxonomy" id="5364"/>
    <lineage>
        <taxon>Eukaryota</taxon>
        <taxon>Fungi</taxon>
        <taxon>Dikarya</taxon>
        <taxon>Basidiomycota</taxon>
        <taxon>Agaricomycotina</taxon>
        <taxon>Agaricomycetes</taxon>
        <taxon>Gloeophyllales</taxon>
        <taxon>Gloeophyllaceae</taxon>
        <taxon>Heliocybe</taxon>
    </lineage>
</organism>
<reference evidence="3 4" key="1">
    <citation type="journal article" date="2019" name="Nat. Ecol. Evol.">
        <title>Megaphylogeny resolves global patterns of mushroom evolution.</title>
        <authorList>
            <person name="Varga T."/>
            <person name="Krizsan K."/>
            <person name="Foldi C."/>
            <person name="Dima B."/>
            <person name="Sanchez-Garcia M."/>
            <person name="Sanchez-Ramirez S."/>
            <person name="Szollosi G.J."/>
            <person name="Szarkandi J.G."/>
            <person name="Papp V."/>
            <person name="Albert L."/>
            <person name="Andreopoulos W."/>
            <person name="Angelini C."/>
            <person name="Antonin V."/>
            <person name="Barry K.W."/>
            <person name="Bougher N.L."/>
            <person name="Buchanan P."/>
            <person name="Buyck B."/>
            <person name="Bense V."/>
            <person name="Catcheside P."/>
            <person name="Chovatia M."/>
            <person name="Cooper J."/>
            <person name="Damon W."/>
            <person name="Desjardin D."/>
            <person name="Finy P."/>
            <person name="Geml J."/>
            <person name="Haridas S."/>
            <person name="Hughes K."/>
            <person name="Justo A."/>
            <person name="Karasinski D."/>
            <person name="Kautmanova I."/>
            <person name="Kiss B."/>
            <person name="Kocsube S."/>
            <person name="Kotiranta H."/>
            <person name="LaButti K.M."/>
            <person name="Lechner B.E."/>
            <person name="Liimatainen K."/>
            <person name="Lipzen A."/>
            <person name="Lukacs Z."/>
            <person name="Mihaltcheva S."/>
            <person name="Morgado L.N."/>
            <person name="Niskanen T."/>
            <person name="Noordeloos M.E."/>
            <person name="Ohm R.A."/>
            <person name="Ortiz-Santana B."/>
            <person name="Ovrebo C."/>
            <person name="Racz N."/>
            <person name="Riley R."/>
            <person name="Savchenko A."/>
            <person name="Shiryaev A."/>
            <person name="Soop K."/>
            <person name="Spirin V."/>
            <person name="Szebenyi C."/>
            <person name="Tomsovsky M."/>
            <person name="Tulloss R.E."/>
            <person name="Uehling J."/>
            <person name="Grigoriev I.V."/>
            <person name="Vagvolgyi C."/>
            <person name="Papp T."/>
            <person name="Martin F.M."/>
            <person name="Miettinen O."/>
            <person name="Hibbett D.S."/>
            <person name="Nagy L.G."/>
        </authorList>
    </citation>
    <scope>NUCLEOTIDE SEQUENCE [LARGE SCALE GENOMIC DNA]</scope>
    <source>
        <strain evidence="3 4">OMC1185</strain>
    </source>
</reference>
<feature type="domain" description="DUF6532" evidence="2">
    <location>
        <begin position="42"/>
        <end position="96"/>
    </location>
</feature>
<gene>
    <name evidence="3" type="ORF">OE88DRAFT_1726741</name>
</gene>
<dbReference type="Pfam" id="PF20149">
    <property type="entry name" value="DUF6532"/>
    <property type="match status" value="1"/>
</dbReference>
<dbReference type="EMBL" id="ML213514">
    <property type="protein sequence ID" value="TFK50250.1"/>
    <property type="molecule type" value="Genomic_DNA"/>
</dbReference>
<dbReference type="InterPro" id="IPR045341">
    <property type="entry name" value="DUF6532"/>
</dbReference>
<keyword evidence="4" id="KW-1185">Reference proteome</keyword>
<keyword evidence="1" id="KW-0732">Signal</keyword>